<dbReference type="SUPFAM" id="SSF55394">
    <property type="entry name" value="Bactericidal permeability-increasing protein, BPI"/>
    <property type="match status" value="1"/>
</dbReference>
<evidence type="ECO:0000313" key="1">
    <source>
        <dbReference type="EMBL" id="JAP94618.1"/>
    </source>
</evidence>
<dbReference type="Gene3D" id="3.15.10.10">
    <property type="entry name" value="Bactericidal permeability-increasing protein, domain 1"/>
    <property type="match status" value="1"/>
</dbReference>
<gene>
    <name evidence="1" type="ORF">TPC1_12664</name>
</gene>
<feature type="non-terminal residue" evidence="1">
    <location>
        <position position="1"/>
    </location>
</feature>
<dbReference type="InterPro" id="IPR017943">
    <property type="entry name" value="Bactericidal_perm-incr_a/b_dom"/>
</dbReference>
<organism evidence="1">
    <name type="scientific">Trepomonas sp. PC1</name>
    <dbReference type="NCBI Taxonomy" id="1076344"/>
    <lineage>
        <taxon>Eukaryota</taxon>
        <taxon>Metamonada</taxon>
        <taxon>Diplomonadida</taxon>
        <taxon>Hexamitidae</taxon>
        <taxon>Hexamitinae</taxon>
        <taxon>Trepomonas</taxon>
    </lineage>
</organism>
<name>A0A146KEI4_9EUKA</name>
<accession>A0A146KEI4</accession>
<dbReference type="GO" id="GO:0008289">
    <property type="term" value="F:lipid binding"/>
    <property type="evidence" value="ECO:0007669"/>
    <property type="project" value="InterPro"/>
</dbReference>
<protein>
    <submittedName>
        <fullName evidence="1">BPI-like protein</fullName>
    </submittedName>
</protein>
<dbReference type="AlphaFoldDB" id="A0A146KEI4"/>
<reference evidence="1" key="1">
    <citation type="submission" date="2015-07" db="EMBL/GenBank/DDBJ databases">
        <title>Adaptation to a free-living lifestyle via gene acquisitions in the diplomonad Trepomonas sp. PC1.</title>
        <authorList>
            <person name="Xu F."/>
            <person name="Jerlstrom-Hultqvist J."/>
            <person name="Kolisko M."/>
            <person name="Simpson A.G.B."/>
            <person name="Roger A.J."/>
            <person name="Svard S.G."/>
            <person name="Andersson J.O."/>
        </authorList>
    </citation>
    <scope>NUCLEOTIDE SEQUENCE</scope>
    <source>
        <strain evidence="1">PC1</strain>
    </source>
</reference>
<dbReference type="EMBL" id="GDID01001988">
    <property type="protein sequence ID" value="JAP94618.1"/>
    <property type="molecule type" value="Transcribed_RNA"/>
</dbReference>
<sequence length="415" mass="47826">ISYIHILTECNQAIFEHEEVYFNDTMIDVTIIPEGFARYANRNVHYAESYLQKITIPIIEASVMGFSLIFKDVKISKASFSDLSFQFHDQGLNGNLNKWKIGMVFQFTIRQNSYPYLEDSGDGSFSFTMDGALALEKGLSPNCKGHINVVAKKVQLDISEFKVKMGGKLEFLYDAILKQLTEVLTRQFNTALQPVLADALIGLANTELDFMDVWSRTDLEDLHVDERWIIAIEDFNLIARSIGQVDYFINKSWMVTEHNNSMMRIKPKKNMLTNNHLQYSTQLQVYQKAVQMMLKHSNNFSFPFTVKMDQFGHTGLQMFVFAEHFTVELMVQVQMKTQVMEALFNRSKFEMSVEKVIQCTGECQNIETFVQELDEAIKLASPTYTNTNGVDVENCVRIYVDENWVRFGCQMAKED</sequence>
<proteinExistence type="predicted"/>